<dbReference type="Pfam" id="PF00535">
    <property type="entry name" value="Glycos_transf_2"/>
    <property type="match status" value="1"/>
</dbReference>
<organism evidence="2 3">
    <name type="scientific">Terrabacter tumescens</name>
    <dbReference type="NCBI Taxonomy" id="60443"/>
    <lineage>
        <taxon>Bacteria</taxon>
        <taxon>Bacillati</taxon>
        <taxon>Actinomycetota</taxon>
        <taxon>Actinomycetes</taxon>
        <taxon>Micrococcales</taxon>
        <taxon>Intrasporangiaceae</taxon>
        <taxon>Terrabacter</taxon>
    </lineage>
</organism>
<dbReference type="InterPro" id="IPR029044">
    <property type="entry name" value="Nucleotide-diphossugar_trans"/>
</dbReference>
<dbReference type="PANTHER" id="PTHR43685">
    <property type="entry name" value="GLYCOSYLTRANSFERASE"/>
    <property type="match status" value="1"/>
</dbReference>
<accession>A0ABQ2IIE8</accession>
<comment type="caution">
    <text evidence="2">The sequence shown here is derived from an EMBL/GenBank/DDBJ whole genome shotgun (WGS) entry which is preliminary data.</text>
</comment>
<feature type="domain" description="Glycosyltransferase 2-like" evidence="1">
    <location>
        <begin position="8"/>
        <end position="111"/>
    </location>
</feature>
<dbReference type="InterPro" id="IPR050834">
    <property type="entry name" value="Glycosyltransf_2"/>
</dbReference>
<evidence type="ECO:0000259" key="1">
    <source>
        <dbReference type="Pfam" id="PF00535"/>
    </source>
</evidence>
<dbReference type="CDD" id="cd00761">
    <property type="entry name" value="Glyco_tranf_GTA_type"/>
    <property type="match status" value="1"/>
</dbReference>
<dbReference type="SUPFAM" id="SSF53448">
    <property type="entry name" value="Nucleotide-diphospho-sugar transferases"/>
    <property type="match status" value="1"/>
</dbReference>
<dbReference type="Gene3D" id="3.90.550.10">
    <property type="entry name" value="Spore Coat Polysaccharide Biosynthesis Protein SpsA, Chain A"/>
    <property type="match status" value="1"/>
</dbReference>
<proteinExistence type="predicted"/>
<sequence length="337" mass="37074">MELFDYDVVIPSHGRHPDLLLAAVDSVLAQTCPPARVLVVMDGIAEASRLLARARPQVEVLDVEEPRGAAHARQVGIDHATATWVAFLDDDDLWHPAKQERVAAWVSDHPCCRAVRSGFWTFTAPASGVDDVGTLAVELVGSTVDELVAAAATAVPRNDLGYLDIDGDSLALMLERNRGVIGSSVVRRDLLQSLPAVPAGLRPGDDHALLTLVASRTEWQLMGERLLFYRAHAAQTTRDAASNAMADLVRARLTLWELVGDVAPRPLESYGPVYRREVRQMAWSLVRNGRPSAAIQGFWAAARLLPRWRDRLLVLIPEPVAWRWRHRGRAGGQRSPD</sequence>
<keyword evidence="3" id="KW-1185">Reference proteome</keyword>
<dbReference type="InterPro" id="IPR001173">
    <property type="entry name" value="Glyco_trans_2-like"/>
</dbReference>
<name>A0ABQ2IIE8_9MICO</name>
<reference evidence="3" key="1">
    <citation type="journal article" date="2019" name="Int. J. Syst. Evol. Microbiol.">
        <title>The Global Catalogue of Microorganisms (GCM) 10K type strain sequencing project: providing services to taxonomists for standard genome sequencing and annotation.</title>
        <authorList>
            <consortium name="The Broad Institute Genomics Platform"/>
            <consortium name="The Broad Institute Genome Sequencing Center for Infectious Disease"/>
            <person name="Wu L."/>
            <person name="Ma J."/>
        </authorList>
    </citation>
    <scope>NUCLEOTIDE SEQUENCE [LARGE SCALE GENOMIC DNA]</scope>
    <source>
        <strain evidence="3">JCM 1365</strain>
    </source>
</reference>
<dbReference type="EMBL" id="BMNZ01000011">
    <property type="protein sequence ID" value="GGN09300.1"/>
    <property type="molecule type" value="Genomic_DNA"/>
</dbReference>
<evidence type="ECO:0000313" key="2">
    <source>
        <dbReference type="EMBL" id="GGN09300.1"/>
    </source>
</evidence>
<gene>
    <name evidence="2" type="ORF">GCM10009721_41470</name>
</gene>
<dbReference type="Proteomes" id="UP000623461">
    <property type="component" value="Unassembled WGS sequence"/>
</dbReference>
<evidence type="ECO:0000313" key="3">
    <source>
        <dbReference type="Proteomes" id="UP000623461"/>
    </source>
</evidence>
<dbReference type="RefSeq" id="WP_162181033.1">
    <property type="nucleotide sequence ID" value="NZ_BMNZ01000011.1"/>
</dbReference>
<dbReference type="PANTHER" id="PTHR43685:SF14">
    <property type="entry name" value="GLYCOSYLTRANSFERASE 2-LIKE DOMAIN-CONTAINING PROTEIN"/>
    <property type="match status" value="1"/>
</dbReference>
<protein>
    <recommendedName>
        <fullName evidence="1">Glycosyltransferase 2-like domain-containing protein</fullName>
    </recommendedName>
</protein>